<feature type="transmembrane region" description="Helical" evidence="1">
    <location>
        <begin position="88"/>
        <end position="111"/>
    </location>
</feature>
<protein>
    <submittedName>
        <fullName evidence="2">Uncharacterized protein</fullName>
    </submittedName>
</protein>
<proteinExistence type="predicted"/>
<dbReference type="OrthoDB" id="2440751at2759"/>
<gene>
    <name evidence="2" type="ORF">EMPS_00044</name>
</gene>
<dbReference type="Pfam" id="PF16015">
    <property type="entry name" value="Promethin"/>
    <property type="match status" value="1"/>
</dbReference>
<dbReference type="AlphaFoldDB" id="A0A9P3GYY1"/>
<keyword evidence="1" id="KW-0812">Transmembrane</keyword>
<feature type="transmembrane region" description="Helical" evidence="1">
    <location>
        <begin position="117"/>
        <end position="139"/>
    </location>
</feature>
<accession>A0A9P3GYY1</accession>
<sequence length="202" mass="21571">MADQHHSSASDMLFDATQKTKIQAQSALSAVKKNGVFQNYVQPALERVWDLLNRTPFLLKIALLGFFGLSAVPLGCFFGFMSIVTVGCFVLGGIAFSVVEGGFVMFASTFLLPTLGVSLLIATGVGFVGFCLYMTYVVLNRVFGDSVDNQTTAATAARHGAEESKGRAEAIGQTIQHEAGHFKDNLKSVMPGGSSRPAVPRQ</sequence>
<organism evidence="2 3">
    <name type="scientific">Entomortierella parvispora</name>
    <dbReference type="NCBI Taxonomy" id="205924"/>
    <lineage>
        <taxon>Eukaryota</taxon>
        <taxon>Fungi</taxon>
        <taxon>Fungi incertae sedis</taxon>
        <taxon>Mucoromycota</taxon>
        <taxon>Mortierellomycotina</taxon>
        <taxon>Mortierellomycetes</taxon>
        <taxon>Mortierellales</taxon>
        <taxon>Mortierellaceae</taxon>
        <taxon>Entomortierella</taxon>
    </lineage>
</organism>
<reference evidence="2" key="2">
    <citation type="journal article" date="2022" name="Microbiol. Resour. Announc.">
        <title>Whole-Genome Sequence of Entomortierella parvispora E1425, a Mucoromycotan Fungus Associated with Burkholderiaceae-Related Endosymbiotic Bacteria.</title>
        <authorList>
            <person name="Herlambang A."/>
            <person name="Guo Y."/>
            <person name="Takashima Y."/>
            <person name="Narisawa K."/>
            <person name="Ohta H."/>
            <person name="Nishizawa T."/>
        </authorList>
    </citation>
    <scope>NUCLEOTIDE SEQUENCE</scope>
    <source>
        <strain evidence="2">E1425</strain>
    </source>
</reference>
<feature type="transmembrane region" description="Helical" evidence="1">
    <location>
        <begin position="57"/>
        <end position="81"/>
    </location>
</feature>
<evidence type="ECO:0000313" key="2">
    <source>
        <dbReference type="EMBL" id="GJJ67698.1"/>
    </source>
</evidence>
<dbReference type="Proteomes" id="UP000827284">
    <property type="component" value="Unassembled WGS sequence"/>
</dbReference>
<evidence type="ECO:0000313" key="3">
    <source>
        <dbReference type="Proteomes" id="UP000827284"/>
    </source>
</evidence>
<reference evidence="2" key="1">
    <citation type="submission" date="2021-11" db="EMBL/GenBank/DDBJ databases">
        <authorList>
            <person name="Herlambang A."/>
            <person name="Guo Y."/>
            <person name="Takashima Y."/>
            <person name="Nishizawa T."/>
        </authorList>
    </citation>
    <scope>NUCLEOTIDE SEQUENCE</scope>
    <source>
        <strain evidence="2">E1425</strain>
    </source>
</reference>
<keyword evidence="1" id="KW-0472">Membrane</keyword>
<name>A0A9P3GYY1_9FUNG</name>
<evidence type="ECO:0000256" key="1">
    <source>
        <dbReference type="SAM" id="Phobius"/>
    </source>
</evidence>
<keyword evidence="3" id="KW-1185">Reference proteome</keyword>
<comment type="caution">
    <text evidence="2">The sequence shown here is derived from an EMBL/GenBank/DDBJ whole genome shotgun (WGS) entry which is preliminary data.</text>
</comment>
<keyword evidence="1" id="KW-1133">Transmembrane helix</keyword>
<dbReference type="EMBL" id="BQFW01000001">
    <property type="protein sequence ID" value="GJJ67698.1"/>
    <property type="molecule type" value="Genomic_DNA"/>
</dbReference>